<proteinExistence type="predicted"/>
<sequence length="704" mass="79411">MKRSNCKGPLGLLQSHGKVDPFGPFPKKRQFDPLHQQSSLHIFTVDYGSYDDLSRIENFQHSIQDLEDEINKKIIDDCKIDACIDRFIDCLKELPGDARTAGWRPRPLESFRERSSNEFRNLTTELENNLRRLVPCCLEEGDKNELLSGRINDKLRADLYLRRLKQDDQDQSPSQLPKSILPILAEKHYRLRTGHVEDANTLLNSASTKACRQLKESIDTERTTASFACGGKIPIGDVKPRATQSLSESPLHRSMSSGQQGSVSWREGWFYRSATMRHPEYRKAGKLDPSQFATSFHPAHFGIIENIEQILRPSISTDIENCLQFRKLSSELYKLNVCVLGTLRALREHVDTPRSENQIGSWVVCLPSPFKGGRLRICHHGQEVQFDWSEQSASTIQWAAFYSDCEHEIMKITEGDRITLTYNLYVTEPTRGVIPPHNPVVDPESLPLYGFLKSPIAEPGFMRQGGVLGIFCSHAYPHNTDLAHIKLPRALKGADLVLYSVFKSLGIEVEVLPVLEYGGQYGPQNSKRGITGTIQNSRRKYLKCFHSAIDDLANYLGSGEELYPTYGGMLSQQLADPTDIDQYWKTLLLSRRVVGLKEVIFQATKRNIPASDSRSDEVIGVCVGTNLQAYTVTNKGNDDEQTLVDVANIVWPGFYLPGITWITDPKHEEMAFTQIVYGNEASVGTRYSCAAILAVIPQFSERRL</sequence>
<reference evidence="2" key="1">
    <citation type="submission" date="2017-02" db="EMBL/GenBank/DDBJ databases">
        <authorList>
            <person name="Tafer H."/>
            <person name="Lopandic K."/>
        </authorList>
    </citation>
    <scope>NUCLEOTIDE SEQUENCE [LARGE SCALE GENOMIC DNA]</scope>
    <source>
        <strain evidence="2">CBS 366.77</strain>
    </source>
</reference>
<accession>A0A3A2ZWI7</accession>
<dbReference type="AlphaFoldDB" id="A0A3A2ZWI7"/>
<dbReference type="OrthoDB" id="27483at2759"/>
<organism evidence="1 2">
    <name type="scientific">Aspergillus sclerotialis</name>
    <dbReference type="NCBI Taxonomy" id="2070753"/>
    <lineage>
        <taxon>Eukaryota</taxon>
        <taxon>Fungi</taxon>
        <taxon>Dikarya</taxon>
        <taxon>Ascomycota</taxon>
        <taxon>Pezizomycotina</taxon>
        <taxon>Eurotiomycetes</taxon>
        <taxon>Eurotiomycetidae</taxon>
        <taxon>Eurotiales</taxon>
        <taxon>Aspergillaceae</taxon>
        <taxon>Aspergillus</taxon>
        <taxon>Aspergillus subgen. Polypaecilum</taxon>
    </lineage>
</organism>
<dbReference type="Gene3D" id="2.60.120.620">
    <property type="entry name" value="q2cbj1_9rhob like domain"/>
    <property type="match status" value="1"/>
</dbReference>
<keyword evidence="2" id="KW-1185">Reference proteome</keyword>
<dbReference type="PANTHER" id="PTHR33099">
    <property type="entry name" value="FE2OG DIOXYGENASE DOMAIN-CONTAINING PROTEIN"/>
    <property type="match status" value="1"/>
</dbReference>
<name>A0A3A2ZWI7_9EURO</name>
<gene>
    <name evidence="1" type="ORF">PHISCL_05297</name>
</gene>
<dbReference type="EMBL" id="MVGC01000172">
    <property type="protein sequence ID" value="RJE22355.1"/>
    <property type="molecule type" value="Genomic_DNA"/>
</dbReference>
<dbReference type="PANTHER" id="PTHR33099:SF7">
    <property type="entry name" value="MYND-TYPE DOMAIN-CONTAINING PROTEIN"/>
    <property type="match status" value="1"/>
</dbReference>
<comment type="caution">
    <text evidence="1">The sequence shown here is derived from an EMBL/GenBank/DDBJ whole genome shotgun (WGS) entry which is preliminary data.</text>
</comment>
<protein>
    <recommendedName>
        <fullName evidence="3">Prolyl 4-hydroxylase alpha subunit Fe(2+) 2OG dioxygenase domain-containing protein</fullName>
    </recommendedName>
</protein>
<dbReference type="Proteomes" id="UP000266188">
    <property type="component" value="Unassembled WGS sequence"/>
</dbReference>
<evidence type="ECO:0008006" key="3">
    <source>
        <dbReference type="Google" id="ProtNLM"/>
    </source>
</evidence>
<evidence type="ECO:0000313" key="1">
    <source>
        <dbReference type="EMBL" id="RJE22355.1"/>
    </source>
</evidence>
<evidence type="ECO:0000313" key="2">
    <source>
        <dbReference type="Proteomes" id="UP000266188"/>
    </source>
</evidence>